<dbReference type="PANTHER" id="PTHR43685">
    <property type="entry name" value="GLYCOSYLTRANSFERASE"/>
    <property type="match status" value="1"/>
</dbReference>
<dbReference type="AlphaFoldDB" id="A0A7W3T3D9"/>
<evidence type="ECO:0000259" key="2">
    <source>
        <dbReference type="Pfam" id="PF13632"/>
    </source>
</evidence>
<dbReference type="Pfam" id="PF00535">
    <property type="entry name" value="Glycos_transf_2"/>
    <property type="match status" value="1"/>
</dbReference>
<dbReference type="PANTHER" id="PTHR43685:SF2">
    <property type="entry name" value="GLYCOSYLTRANSFERASE 2-LIKE DOMAIN-CONTAINING PROTEIN"/>
    <property type="match status" value="1"/>
</dbReference>
<dbReference type="InterPro" id="IPR001173">
    <property type="entry name" value="Glyco_trans_2-like"/>
</dbReference>
<accession>A0A7W3T3D9</accession>
<evidence type="ECO:0000259" key="1">
    <source>
        <dbReference type="Pfam" id="PF00535"/>
    </source>
</evidence>
<comment type="caution">
    <text evidence="3">The sequence shown here is derived from an EMBL/GenBank/DDBJ whole genome shotgun (WGS) entry which is preliminary data.</text>
</comment>
<dbReference type="Gene3D" id="3.90.550.10">
    <property type="entry name" value="Spore Coat Polysaccharide Biosynthesis Protein SpsA, Chain A"/>
    <property type="match status" value="1"/>
</dbReference>
<dbReference type="Proteomes" id="UP000530234">
    <property type="component" value="Unassembled WGS sequence"/>
</dbReference>
<dbReference type="SUPFAM" id="SSF53448">
    <property type="entry name" value="Nucleotide-diphospho-sugar transferases"/>
    <property type="match status" value="1"/>
</dbReference>
<protein>
    <submittedName>
        <fullName evidence="3">Glycosyltransferase</fullName>
    </submittedName>
</protein>
<dbReference type="InterPro" id="IPR050834">
    <property type="entry name" value="Glycosyltransf_2"/>
</dbReference>
<keyword evidence="3" id="KW-0808">Transferase</keyword>
<proteinExistence type="predicted"/>
<evidence type="ECO:0000313" key="4">
    <source>
        <dbReference type="Proteomes" id="UP000530234"/>
    </source>
</evidence>
<keyword evidence="4" id="KW-1185">Reference proteome</keyword>
<dbReference type="InterPro" id="IPR029044">
    <property type="entry name" value="Nucleotide-diphossugar_trans"/>
</dbReference>
<dbReference type="EMBL" id="VKHS01000222">
    <property type="protein sequence ID" value="MBB0230116.1"/>
    <property type="molecule type" value="Genomic_DNA"/>
</dbReference>
<feature type="non-terminal residue" evidence="3">
    <location>
        <position position="1"/>
    </location>
</feature>
<evidence type="ECO:0000313" key="3">
    <source>
        <dbReference type="EMBL" id="MBB0230116.1"/>
    </source>
</evidence>
<reference evidence="4" key="1">
    <citation type="submission" date="2019-10" db="EMBL/GenBank/DDBJ databases">
        <title>Streptomyces sp. nov., a novel actinobacterium isolated from alkaline environment.</title>
        <authorList>
            <person name="Golinska P."/>
        </authorList>
    </citation>
    <scope>NUCLEOTIDE SEQUENCE [LARGE SCALE GENOMIC DNA]</scope>
    <source>
        <strain evidence="4">DSM 42108</strain>
    </source>
</reference>
<feature type="domain" description="Glycosyltransferase 2-like" evidence="2">
    <location>
        <begin position="221"/>
        <end position="303"/>
    </location>
</feature>
<dbReference type="GO" id="GO:0016740">
    <property type="term" value="F:transferase activity"/>
    <property type="evidence" value="ECO:0007669"/>
    <property type="project" value="UniProtKB-KW"/>
</dbReference>
<dbReference type="Pfam" id="PF13632">
    <property type="entry name" value="Glyco_trans_2_3"/>
    <property type="match status" value="1"/>
</dbReference>
<organism evidence="3 4">
    <name type="scientific">Streptomyces calidiresistens</name>
    <dbReference type="NCBI Taxonomy" id="1485586"/>
    <lineage>
        <taxon>Bacteria</taxon>
        <taxon>Bacillati</taxon>
        <taxon>Actinomycetota</taxon>
        <taxon>Actinomycetes</taxon>
        <taxon>Kitasatosporales</taxon>
        <taxon>Streptomycetaceae</taxon>
        <taxon>Streptomyces</taxon>
    </lineage>
</organism>
<name>A0A7W3T3D9_9ACTN</name>
<gene>
    <name evidence="3" type="ORF">FOE67_11450</name>
</gene>
<feature type="domain" description="Glycosyltransferase 2-like" evidence="1">
    <location>
        <begin position="86"/>
        <end position="195"/>
    </location>
</feature>
<sequence>LRDLTVGTYAVRRDLFDPGGDTPASWVVVPMLLVRRRCDGPRGSGAERSAVLAPAHRVPGGIRAVRRGHRPPSAAARKRSTPRLISVVIPVRDGAGTLPSQLTALARQTTTVPWEVLVVDNGSTDSTRAVAERARPRFRCLRIIDASDRPGESRARNRGIAAARGDFIAFCDADDIADPGWLAALAAAARENDLIGGSLETAVLSPGRADESPSPMDAQTDFLPFARGANCAAWKDVLTAVGGWDERYRGGGEDMDLSWRAELCGYRVGYAADAVMHYRLRDRLPSLARQKWNYGRSGARLFAAYRHAGFERRDGRTILTNWCWLLLHLPDLVRSPARRRRWVRYAARLSGFLAGSVRQGVRYL</sequence>